<keyword evidence="2" id="KW-1185">Reference proteome</keyword>
<evidence type="ECO:0000313" key="2">
    <source>
        <dbReference type="Proteomes" id="UP001056120"/>
    </source>
</evidence>
<reference evidence="2" key="1">
    <citation type="journal article" date="2022" name="Mol. Ecol. Resour.">
        <title>The genomes of chicory, endive, great burdock and yacon provide insights into Asteraceae palaeo-polyploidization history and plant inulin production.</title>
        <authorList>
            <person name="Fan W."/>
            <person name="Wang S."/>
            <person name="Wang H."/>
            <person name="Wang A."/>
            <person name="Jiang F."/>
            <person name="Liu H."/>
            <person name="Zhao H."/>
            <person name="Xu D."/>
            <person name="Zhang Y."/>
        </authorList>
    </citation>
    <scope>NUCLEOTIDE SEQUENCE [LARGE SCALE GENOMIC DNA]</scope>
    <source>
        <strain evidence="2">cv. Yunnan</strain>
    </source>
</reference>
<organism evidence="1 2">
    <name type="scientific">Smallanthus sonchifolius</name>
    <dbReference type="NCBI Taxonomy" id="185202"/>
    <lineage>
        <taxon>Eukaryota</taxon>
        <taxon>Viridiplantae</taxon>
        <taxon>Streptophyta</taxon>
        <taxon>Embryophyta</taxon>
        <taxon>Tracheophyta</taxon>
        <taxon>Spermatophyta</taxon>
        <taxon>Magnoliopsida</taxon>
        <taxon>eudicotyledons</taxon>
        <taxon>Gunneridae</taxon>
        <taxon>Pentapetalae</taxon>
        <taxon>asterids</taxon>
        <taxon>campanulids</taxon>
        <taxon>Asterales</taxon>
        <taxon>Asteraceae</taxon>
        <taxon>Asteroideae</taxon>
        <taxon>Heliantheae alliance</taxon>
        <taxon>Millerieae</taxon>
        <taxon>Smallanthus</taxon>
    </lineage>
</organism>
<sequence>MLLVFILLLMLDLLPSLQVVISEVTRTISFTDSELLLSNRMSTRLYMLYEQGYGTMDTNFVELLHNGMDIAHQIDMSCDLVLFHKI</sequence>
<proteinExistence type="predicted"/>
<evidence type="ECO:0000313" key="1">
    <source>
        <dbReference type="EMBL" id="KAI3819705.1"/>
    </source>
</evidence>
<reference evidence="1 2" key="2">
    <citation type="journal article" date="2022" name="Mol. Ecol. Resour.">
        <title>The genomes of chicory, endive, great burdock and yacon provide insights into Asteraceae paleo-polyploidization history and plant inulin production.</title>
        <authorList>
            <person name="Fan W."/>
            <person name="Wang S."/>
            <person name="Wang H."/>
            <person name="Wang A."/>
            <person name="Jiang F."/>
            <person name="Liu H."/>
            <person name="Zhao H."/>
            <person name="Xu D."/>
            <person name="Zhang Y."/>
        </authorList>
    </citation>
    <scope>NUCLEOTIDE SEQUENCE [LARGE SCALE GENOMIC DNA]</scope>
    <source>
        <strain evidence="2">cv. Yunnan</strain>
        <tissue evidence="1">Leaves</tissue>
    </source>
</reference>
<gene>
    <name evidence="1" type="ORF">L1987_13553</name>
</gene>
<accession>A0ACB9JHD2</accession>
<comment type="caution">
    <text evidence="1">The sequence shown here is derived from an EMBL/GenBank/DDBJ whole genome shotgun (WGS) entry which is preliminary data.</text>
</comment>
<dbReference type="Proteomes" id="UP001056120">
    <property type="component" value="Linkage Group LG04"/>
</dbReference>
<protein>
    <submittedName>
        <fullName evidence="1">Uncharacterized protein</fullName>
    </submittedName>
</protein>
<name>A0ACB9JHD2_9ASTR</name>
<dbReference type="EMBL" id="CM042021">
    <property type="protein sequence ID" value="KAI3819705.1"/>
    <property type="molecule type" value="Genomic_DNA"/>
</dbReference>